<dbReference type="Proteomes" id="UP000663829">
    <property type="component" value="Unassembled WGS sequence"/>
</dbReference>
<gene>
    <name evidence="2" type="ORF">GPM918_LOCUS43061</name>
    <name evidence="3" type="ORF">SRO942_LOCUS44455</name>
</gene>
<dbReference type="Proteomes" id="UP000681722">
    <property type="component" value="Unassembled WGS sequence"/>
</dbReference>
<dbReference type="AlphaFoldDB" id="A0A816BIK1"/>
<protein>
    <submittedName>
        <fullName evidence="2">Uncharacterized protein</fullName>
    </submittedName>
</protein>
<dbReference type="EMBL" id="CAJNOQ010037975">
    <property type="protein sequence ID" value="CAF1610661.1"/>
    <property type="molecule type" value="Genomic_DNA"/>
</dbReference>
<reference evidence="2" key="1">
    <citation type="submission" date="2021-02" db="EMBL/GenBank/DDBJ databases">
        <authorList>
            <person name="Nowell W R."/>
        </authorList>
    </citation>
    <scope>NUCLEOTIDE SEQUENCE</scope>
</reference>
<feature type="compositionally biased region" description="Low complexity" evidence="1">
    <location>
        <begin position="16"/>
        <end position="27"/>
    </location>
</feature>
<sequence>ILRICLMLCKAKSASHSSTSSTSSTPTALRNNVGQQQQQPSVSLINLEHKLDLPPAYSDVITKMTPTTTSSTPVVHHEILPSYEEVQIQTAGLPEIHDTSNTIRENSISNQARVMYTTNN</sequence>
<keyword evidence="4" id="KW-1185">Reference proteome</keyword>
<evidence type="ECO:0000256" key="1">
    <source>
        <dbReference type="SAM" id="MobiDB-lite"/>
    </source>
</evidence>
<evidence type="ECO:0000313" key="3">
    <source>
        <dbReference type="EMBL" id="CAF4493496.1"/>
    </source>
</evidence>
<feature type="compositionally biased region" description="Polar residues" evidence="1">
    <location>
        <begin position="28"/>
        <end position="42"/>
    </location>
</feature>
<accession>A0A816BIK1</accession>
<feature type="non-terminal residue" evidence="2">
    <location>
        <position position="1"/>
    </location>
</feature>
<comment type="caution">
    <text evidence="2">The sequence shown here is derived from an EMBL/GenBank/DDBJ whole genome shotgun (WGS) entry which is preliminary data.</text>
</comment>
<dbReference type="EMBL" id="CAJOBC010104721">
    <property type="protein sequence ID" value="CAF4493496.1"/>
    <property type="molecule type" value="Genomic_DNA"/>
</dbReference>
<feature type="region of interest" description="Disordered" evidence="1">
    <location>
        <begin position="16"/>
        <end position="42"/>
    </location>
</feature>
<evidence type="ECO:0000313" key="4">
    <source>
        <dbReference type="Proteomes" id="UP000663829"/>
    </source>
</evidence>
<organism evidence="2 4">
    <name type="scientific">Didymodactylos carnosus</name>
    <dbReference type="NCBI Taxonomy" id="1234261"/>
    <lineage>
        <taxon>Eukaryota</taxon>
        <taxon>Metazoa</taxon>
        <taxon>Spiralia</taxon>
        <taxon>Gnathifera</taxon>
        <taxon>Rotifera</taxon>
        <taxon>Eurotatoria</taxon>
        <taxon>Bdelloidea</taxon>
        <taxon>Philodinida</taxon>
        <taxon>Philodinidae</taxon>
        <taxon>Didymodactylos</taxon>
    </lineage>
</organism>
<proteinExistence type="predicted"/>
<name>A0A816BIK1_9BILA</name>
<evidence type="ECO:0000313" key="2">
    <source>
        <dbReference type="EMBL" id="CAF1610661.1"/>
    </source>
</evidence>